<sequence length="432" mass="46313">MEVETVELGYRNLRALALLRRRLAPPHPHGRGGLTVEEVGTSRRRWQAIRGGGVSRSKRLFVAVDKAQVWEMGILVHVFVEGNSCVDPDCGYHKGTMTISRGGGRKDVARIGKEASSISSVMKGEYTYHVNIIPDVDQAFVLALTMILDQRHNYEFERMPAGDGWKKWIQAAPASISFGFHGLGQLIHGCFDSLVAALGSAAHALAVPFEAVWQWLQAAAAGVSSGFDVFWEHMQGIFAGVPAALASAAHSLVLPLESFWRWVHNSIAGISLDLDGFWPLVQRFVDTAASKAHELLPALEALWRWLKDAAVVALPYVLAIAAVVCVAAVAWYCWQILCTAAVQVAKALVQVLSSCWGWLYGVAMLVGPCCGHVTMAAPGVAGGLMSRVAFETAPRLFFQISRSAGGPVATAVFSTPTIASAVAAPVAALFGG</sequence>
<dbReference type="InterPro" id="IPR025659">
    <property type="entry name" value="Tubby-like_C"/>
</dbReference>
<organism evidence="2">
    <name type="scientific">Triticum urartu</name>
    <name type="common">Red wild einkorn</name>
    <name type="synonym">Crithodium urartu</name>
    <dbReference type="NCBI Taxonomy" id="4572"/>
    <lineage>
        <taxon>Eukaryota</taxon>
        <taxon>Viridiplantae</taxon>
        <taxon>Streptophyta</taxon>
        <taxon>Embryophyta</taxon>
        <taxon>Tracheophyta</taxon>
        <taxon>Spermatophyta</taxon>
        <taxon>Magnoliopsida</taxon>
        <taxon>Liliopsida</taxon>
        <taxon>Poales</taxon>
        <taxon>Poaceae</taxon>
        <taxon>BOP clade</taxon>
        <taxon>Pooideae</taxon>
        <taxon>Triticodae</taxon>
        <taxon>Triticeae</taxon>
        <taxon>Triticinae</taxon>
        <taxon>Triticum</taxon>
    </lineage>
</organism>
<dbReference type="eggNOG" id="ENOG502S8CT">
    <property type="taxonomic scope" value="Eukaryota"/>
</dbReference>
<dbReference type="InterPro" id="IPR007612">
    <property type="entry name" value="LOR"/>
</dbReference>
<dbReference type="InterPro" id="IPR039926">
    <property type="entry name" value="Egg_app_1"/>
</dbReference>
<evidence type="ECO:0000256" key="1">
    <source>
        <dbReference type="ARBA" id="ARBA00005437"/>
    </source>
</evidence>
<dbReference type="InterPro" id="IPR038595">
    <property type="entry name" value="LOR_sf"/>
</dbReference>
<protein>
    <submittedName>
        <fullName evidence="2">Uncharacterized protein</fullName>
    </submittedName>
</protein>
<comment type="similarity">
    <text evidence="1">Belongs to the LOR family.</text>
</comment>
<dbReference type="EMBL" id="KD055973">
    <property type="protein sequence ID" value="EMS64455.1"/>
    <property type="molecule type" value="Genomic_DNA"/>
</dbReference>
<dbReference type="PANTHER" id="PTHR33333">
    <property type="entry name" value="ERYTHROCYTE MEMBRANE PROTEIN 1-LIKE"/>
    <property type="match status" value="1"/>
</dbReference>
<dbReference type="SUPFAM" id="SSF54518">
    <property type="entry name" value="Tubby C-terminal domain-like"/>
    <property type="match status" value="1"/>
</dbReference>
<dbReference type="PANTHER" id="PTHR33333:SF47">
    <property type="match status" value="1"/>
</dbReference>
<dbReference type="Gene3D" id="2.40.160.200">
    <property type="entry name" value="LURP1-related"/>
    <property type="match status" value="1"/>
</dbReference>
<reference evidence="2" key="1">
    <citation type="journal article" date="2013" name="Nature">
        <title>Draft genome of the wheat A-genome progenitor Triticum urartu.</title>
        <authorList>
            <person name="Ling H.Q."/>
            <person name="Zhao S."/>
            <person name="Liu D."/>
            <person name="Wang J."/>
            <person name="Sun H."/>
            <person name="Zhang C."/>
            <person name="Fan H."/>
            <person name="Li D."/>
            <person name="Dong L."/>
            <person name="Tao Y."/>
            <person name="Gao C."/>
            <person name="Wu H."/>
            <person name="Li Y."/>
            <person name="Cui Y."/>
            <person name="Guo X."/>
            <person name="Zheng S."/>
            <person name="Wang B."/>
            <person name="Yu K."/>
            <person name="Liang Q."/>
            <person name="Yang W."/>
            <person name="Lou X."/>
            <person name="Chen J."/>
            <person name="Feng M."/>
            <person name="Jian J."/>
            <person name="Zhang X."/>
            <person name="Luo G."/>
            <person name="Jiang Y."/>
            <person name="Liu J."/>
            <person name="Wang Z."/>
            <person name="Sha Y."/>
            <person name="Zhang B."/>
            <person name="Wu H."/>
            <person name="Tang D."/>
            <person name="Shen Q."/>
            <person name="Xue P."/>
            <person name="Zou S."/>
            <person name="Wang X."/>
            <person name="Liu X."/>
            <person name="Wang F."/>
            <person name="Yang Y."/>
            <person name="An X."/>
            <person name="Dong Z."/>
            <person name="Zhang K."/>
            <person name="Zhang X."/>
            <person name="Luo M.C."/>
            <person name="Dvorak J."/>
            <person name="Tong Y."/>
            <person name="Wang J."/>
            <person name="Yang H."/>
            <person name="Li Z."/>
            <person name="Wang D."/>
            <person name="Zhang A."/>
            <person name="Wang J."/>
        </authorList>
    </citation>
    <scope>NUCLEOTIDE SEQUENCE</scope>
</reference>
<dbReference type="AlphaFoldDB" id="M8AHQ4"/>
<gene>
    <name evidence="2" type="ORF">TRIUR3_33094</name>
</gene>
<dbReference type="STRING" id="4572.M8AHQ4"/>
<evidence type="ECO:0000313" key="2">
    <source>
        <dbReference type="EMBL" id="EMS64455.1"/>
    </source>
</evidence>
<dbReference type="Pfam" id="PF04525">
    <property type="entry name" value="LOR"/>
    <property type="match status" value="1"/>
</dbReference>
<proteinExistence type="inferred from homology"/>
<name>M8AHQ4_TRIUA</name>
<accession>M8AHQ4</accession>